<reference evidence="2 3" key="1">
    <citation type="submission" date="2023-07" db="EMBL/GenBank/DDBJ databases">
        <title>Sorghum-associated microbial communities from plants grown in Nebraska, USA.</title>
        <authorList>
            <person name="Schachtman D."/>
        </authorList>
    </citation>
    <scope>NUCLEOTIDE SEQUENCE [LARGE SCALE GENOMIC DNA]</scope>
    <source>
        <strain evidence="2 3">BE316</strain>
    </source>
</reference>
<proteinExistence type="predicted"/>
<dbReference type="Proteomes" id="UP001180825">
    <property type="component" value="Unassembled WGS sequence"/>
</dbReference>
<evidence type="ECO:0000256" key="1">
    <source>
        <dbReference type="SAM" id="Phobius"/>
    </source>
</evidence>
<keyword evidence="1" id="KW-0812">Transmembrane</keyword>
<gene>
    <name evidence="2" type="ORF">J2X21_003878</name>
</gene>
<organism evidence="2 3">
    <name type="scientific">Roseateles asaccharophilus</name>
    <dbReference type="NCBI Taxonomy" id="582607"/>
    <lineage>
        <taxon>Bacteria</taxon>
        <taxon>Pseudomonadati</taxon>
        <taxon>Pseudomonadota</taxon>
        <taxon>Betaproteobacteria</taxon>
        <taxon>Burkholderiales</taxon>
        <taxon>Sphaerotilaceae</taxon>
        <taxon>Roseateles</taxon>
    </lineage>
</organism>
<keyword evidence="1" id="KW-1133">Transmembrane helix</keyword>
<feature type="transmembrane region" description="Helical" evidence="1">
    <location>
        <begin position="25"/>
        <end position="43"/>
    </location>
</feature>
<evidence type="ECO:0000313" key="2">
    <source>
        <dbReference type="EMBL" id="MDR7334714.1"/>
    </source>
</evidence>
<keyword evidence="3" id="KW-1185">Reference proteome</keyword>
<accession>A0ABU2ABX7</accession>
<keyword evidence="1" id="KW-0472">Membrane</keyword>
<sequence>MSRDAVLTPLAQLREQWQESRVVRLGAWLGAALLSLYVVLAGFDAVDAMTERNGGLAAELTRLNALSKETQWPERSRDVAGLKAAYEVAVWSDADIALTEAGLQDWLRSSTQRLGLKVREINLVRTEQQAAEGTANVPAGYVELHARVSVELQRTPLFALLAEMGNQERRVVVERVSLRSQSQPATAEIDLRVLARPGNKP</sequence>
<evidence type="ECO:0000313" key="3">
    <source>
        <dbReference type="Proteomes" id="UP001180825"/>
    </source>
</evidence>
<dbReference type="EMBL" id="JAVDXV010000008">
    <property type="protein sequence ID" value="MDR7334714.1"/>
    <property type="molecule type" value="Genomic_DNA"/>
</dbReference>
<name>A0ABU2ABX7_9BURK</name>
<dbReference type="RefSeq" id="WP_310331331.1">
    <property type="nucleotide sequence ID" value="NZ_JAVDXV010000008.1"/>
</dbReference>
<comment type="caution">
    <text evidence="2">The sequence shown here is derived from an EMBL/GenBank/DDBJ whole genome shotgun (WGS) entry which is preliminary data.</text>
</comment>
<protein>
    <submittedName>
        <fullName evidence="2">Type II secretory pathway component PulM</fullName>
    </submittedName>
</protein>
<dbReference type="InterPro" id="IPR034756">
    <property type="entry name" value="T2SSM_b"/>
</dbReference>
<dbReference type="Pfam" id="PF10741">
    <property type="entry name" value="T2SSM_b"/>
    <property type="match status" value="1"/>
</dbReference>